<keyword evidence="1" id="KW-1133">Transmembrane helix</keyword>
<dbReference type="GO" id="GO:0051213">
    <property type="term" value="F:dioxygenase activity"/>
    <property type="evidence" value="ECO:0007669"/>
    <property type="project" value="UniProtKB-KW"/>
</dbReference>
<evidence type="ECO:0000256" key="1">
    <source>
        <dbReference type="SAM" id="Phobius"/>
    </source>
</evidence>
<dbReference type="InterPro" id="IPR019791">
    <property type="entry name" value="Haem_peroxidase_animal"/>
</dbReference>
<dbReference type="OrthoDB" id="1300892at2759"/>
<sequence length="176" mass="20339">MRCLIVDDNKHGLYPEFDDENLYWNARFITLAVIDKIHTIDFSIEIVKTDTLKVGMRINWFRCSVPGSTVIRWAYYSTSSVVIFITVVFFSSFNKMSMMPHQIQASWPSPQTLFSRRPQNPMHPFRVCDLMVLAMFRDHLTEKKEKAITRILASDMDQVLAHALTANVQANHQAAV</sequence>
<dbReference type="Gene3D" id="1.10.640.10">
    <property type="entry name" value="Haem peroxidase domain superfamily, animal type"/>
    <property type="match status" value="1"/>
</dbReference>
<feature type="transmembrane region" description="Helical" evidence="1">
    <location>
        <begin position="73"/>
        <end position="93"/>
    </location>
</feature>
<evidence type="ECO:0000313" key="3">
    <source>
        <dbReference type="Proteomes" id="UP000224567"/>
    </source>
</evidence>
<accession>A0A2G2XCV2</accession>
<dbReference type="GO" id="GO:0020037">
    <property type="term" value="F:heme binding"/>
    <property type="evidence" value="ECO:0007669"/>
    <property type="project" value="InterPro"/>
</dbReference>
<dbReference type="InterPro" id="IPR037120">
    <property type="entry name" value="Haem_peroxidase_sf_animal"/>
</dbReference>
<protein>
    <submittedName>
        <fullName evidence="2">Alpha-dioxygenase 2</fullName>
    </submittedName>
</protein>
<dbReference type="InterPro" id="IPR010255">
    <property type="entry name" value="Haem_peroxidase_sf"/>
</dbReference>
<reference evidence="3" key="2">
    <citation type="journal article" date="2017" name="J. Anim. Genet.">
        <title>Multiple reference genome sequences of hot pepper reveal the massive evolution of plant disease resistance genes by retroduplication.</title>
        <authorList>
            <person name="Kim S."/>
            <person name="Park J."/>
            <person name="Yeom S.-I."/>
            <person name="Kim Y.-M."/>
            <person name="Seo E."/>
            <person name="Kim K.-T."/>
            <person name="Kim M.-S."/>
            <person name="Lee J.M."/>
            <person name="Cheong K."/>
            <person name="Shin H.-S."/>
            <person name="Kim S.-B."/>
            <person name="Han K."/>
            <person name="Lee J."/>
            <person name="Park M."/>
            <person name="Lee H.-A."/>
            <person name="Lee H.-Y."/>
            <person name="Lee Y."/>
            <person name="Oh S."/>
            <person name="Lee J.H."/>
            <person name="Choi E."/>
            <person name="Choi E."/>
            <person name="Lee S.E."/>
            <person name="Jeon J."/>
            <person name="Kim H."/>
            <person name="Choi G."/>
            <person name="Song H."/>
            <person name="Lee J."/>
            <person name="Lee S.-C."/>
            <person name="Kwon J.-K."/>
            <person name="Lee H.-Y."/>
            <person name="Koo N."/>
            <person name="Hong Y."/>
            <person name="Kim R.W."/>
            <person name="Kang W.-H."/>
            <person name="Huh J.H."/>
            <person name="Kang B.-C."/>
            <person name="Yang T.-J."/>
            <person name="Lee Y.-H."/>
            <person name="Bennetzen J.L."/>
            <person name="Choi D."/>
        </authorList>
    </citation>
    <scope>NUCLEOTIDE SEQUENCE [LARGE SCALE GENOMIC DNA]</scope>
    <source>
        <strain evidence="3">cv. PBC81</strain>
    </source>
</reference>
<proteinExistence type="predicted"/>
<dbReference type="SUPFAM" id="SSF48113">
    <property type="entry name" value="Heme-dependent peroxidases"/>
    <property type="match status" value="1"/>
</dbReference>
<dbReference type="Pfam" id="PF03098">
    <property type="entry name" value="An_peroxidase"/>
    <property type="match status" value="1"/>
</dbReference>
<name>A0A2G2XCV2_CAPBA</name>
<keyword evidence="3" id="KW-1185">Reference proteome</keyword>
<dbReference type="GO" id="GO:0006979">
    <property type="term" value="P:response to oxidative stress"/>
    <property type="evidence" value="ECO:0007669"/>
    <property type="project" value="InterPro"/>
</dbReference>
<organism evidence="2 3">
    <name type="scientific">Capsicum baccatum</name>
    <name type="common">Peruvian pepper</name>
    <dbReference type="NCBI Taxonomy" id="33114"/>
    <lineage>
        <taxon>Eukaryota</taxon>
        <taxon>Viridiplantae</taxon>
        <taxon>Streptophyta</taxon>
        <taxon>Embryophyta</taxon>
        <taxon>Tracheophyta</taxon>
        <taxon>Spermatophyta</taxon>
        <taxon>Magnoliopsida</taxon>
        <taxon>eudicotyledons</taxon>
        <taxon>Gunneridae</taxon>
        <taxon>Pentapetalae</taxon>
        <taxon>asterids</taxon>
        <taxon>lamiids</taxon>
        <taxon>Solanales</taxon>
        <taxon>Solanaceae</taxon>
        <taxon>Solanoideae</taxon>
        <taxon>Capsiceae</taxon>
        <taxon>Capsicum</taxon>
    </lineage>
</organism>
<evidence type="ECO:0000313" key="2">
    <source>
        <dbReference type="EMBL" id="PHT55324.1"/>
    </source>
</evidence>
<keyword evidence="1" id="KW-0812">Transmembrane</keyword>
<reference evidence="2 3" key="1">
    <citation type="journal article" date="2017" name="Genome Biol.">
        <title>New reference genome sequences of hot pepper reveal the massive evolution of plant disease-resistance genes by retroduplication.</title>
        <authorList>
            <person name="Kim S."/>
            <person name="Park J."/>
            <person name="Yeom S.I."/>
            <person name="Kim Y.M."/>
            <person name="Seo E."/>
            <person name="Kim K.T."/>
            <person name="Kim M.S."/>
            <person name="Lee J.M."/>
            <person name="Cheong K."/>
            <person name="Shin H.S."/>
            <person name="Kim S.B."/>
            <person name="Han K."/>
            <person name="Lee J."/>
            <person name="Park M."/>
            <person name="Lee H.A."/>
            <person name="Lee H.Y."/>
            <person name="Lee Y."/>
            <person name="Oh S."/>
            <person name="Lee J.H."/>
            <person name="Choi E."/>
            <person name="Choi E."/>
            <person name="Lee S.E."/>
            <person name="Jeon J."/>
            <person name="Kim H."/>
            <person name="Choi G."/>
            <person name="Song H."/>
            <person name="Lee J."/>
            <person name="Lee S.C."/>
            <person name="Kwon J.K."/>
            <person name="Lee H.Y."/>
            <person name="Koo N."/>
            <person name="Hong Y."/>
            <person name="Kim R.W."/>
            <person name="Kang W.H."/>
            <person name="Huh J.H."/>
            <person name="Kang B.C."/>
            <person name="Yang T.J."/>
            <person name="Lee Y.H."/>
            <person name="Bennetzen J.L."/>
            <person name="Choi D."/>
        </authorList>
    </citation>
    <scope>NUCLEOTIDE SEQUENCE [LARGE SCALE GENOMIC DNA]</scope>
    <source>
        <strain evidence="3">cv. PBC81</strain>
    </source>
</reference>
<dbReference type="STRING" id="33114.A0A2G2XCV2"/>
<dbReference type="AlphaFoldDB" id="A0A2G2XCV2"/>
<dbReference type="EMBL" id="MLFT02000002">
    <property type="protein sequence ID" value="PHT55324.1"/>
    <property type="molecule type" value="Genomic_DNA"/>
</dbReference>
<dbReference type="GO" id="GO:0004601">
    <property type="term" value="F:peroxidase activity"/>
    <property type="evidence" value="ECO:0007669"/>
    <property type="project" value="InterPro"/>
</dbReference>
<dbReference type="Proteomes" id="UP000224567">
    <property type="component" value="Unassembled WGS sequence"/>
</dbReference>
<comment type="caution">
    <text evidence="2">The sequence shown here is derived from an EMBL/GenBank/DDBJ whole genome shotgun (WGS) entry which is preliminary data.</text>
</comment>
<keyword evidence="1" id="KW-0472">Membrane</keyword>
<gene>
    <name evidence="2" type="ORF">CQW23_03810</name>
</gene>